<sequence>MNEPYRLRYANQAVGFFLLLILVLMVALAFLVLRAGNYFVEQDNYYLNIKQNEIGDLHKGADVMILGERAGSIESIRYVDSTNLVRVNLSVRPEMSRQIFTDSIVSQERRFGLGNPVLVIRRSDDPDDDRMPLPPGSELENYIGEADAIDLMTREVELVSQSIQMIEQQLRPTLESIAGATDKLQDTLTASADPALVQSRQAAESFYETSETVRPQTLETMRTVQEAAINLESKVAGLTDQVSDLVEGDITDALDQVQVSSRSVRDASNAVAQTAESVNEDMAVTLDTLRGAAEQVQKLAVQTQKLVAVLQDEAQDLPGTTRRVNDTVSDTQDLVEEIRSHWLLRRYSNQGKPSVQISPSNVRAGGSLR</sequence>
<evidence type="ECO:0000313" key="3">
    <source>
        <dbReference type="EMBL" id="TWT70472.1"/>
    </source>
</evidence>
<dbReference type="PANTHER" id="PTHR33371">
    <property type="entry name" value="INTERMEMBRANE PHOSPHOLIPID TRANSPORT SYSTEM BINDING PROTEIN MLAD-RELATED"/>
    <property type="match status" value="1"/>
</dbReference>
<dbReference type="OrthoDB" id="266214at2"/>
<feature type="transmembrane region" description="Helical" evidence="1">
    <location>
        <begin position="12"/>
        <end position="33"/>
    </location>
</feature>
<proteinExistence type="predicted"/>
<organism evidence="3 4">
    <name type="scientific">Crateriforma conspicua</name>
    <dbReference type="NCBI Taxonomy" id="2527996"/>
    <lineage>
        <taxon>Bacteria</taxon>
        <taxon>Pseudomonadati</taxon>
        <taxon>Planctomycetota</taxon>
        <taxon>Planctomycetia</taxon>
        <taxon>Planctomycetales</taxon>
        <taxon>Planctomycetaceae</taxon>
        <taxon>Crateriforma</taxon>
    </lineage>
</organism>
<dbReference type="AlphaFoldDB" id="A0A5C5YB07"/>
<feature type="domain" description="Mce/MlaD" evidence="2">
    <location>
        <begin position="44"/>
        <end position="106"/>
    </location>
</feature>
<protein>
    <recommendedName>
        <fullName evidence="2">Mce/MlaD domain-containing protein</fullName>
    </recommendedName>
</protein>
<comment type="caution">
    <text evidence="3">The sequence shown here is derived from an EMBL/GenBank/DDBJ whole genome shotgun (WGS) entry which is preliminary data.</text>
</comment>
<evidence type="ECO:0000256" key="1">
    <source>
        <dbReference type="SAM" id="Phobius"/>
    </source>
</evidence>
<keyword evidence="1" id="KW-0812">Transmembrane</keyword>
<dbReference type="InterPro" id="IPR052336">
    <property type="entry name" value="MlaD_Phospholipid_Transporter"/>
</dbReference>
<dbReference type="Proteomes" id="UP000317238">
    <property type="component" value="Unassembled WGS sequence"/>
</dbReference>
<dbReference type="PANTHER" id="PTHR33371:SF4">
    <property type="entry name" value="INTERMEMBRANE PHOSPHOLIPID TRANSPORT SYSTEM BINDING PROTEIN MLAD"/>
    <property type="match status" value="1"/>
</dbReference>
<dbReference type="RefSeq" id="WP_145301840.1">
    <property type="nucleotide sequence ID" value="NZ_CP036319.1"/>
</dbReference>
<accession>A0A5C5YB07</accession>
<gene>
    <name evidence="3" type="ORF">Pan14r_27780</name>
</gene>
<keyword evidence="1" id="KW-1133">Transmembrane helix</keyword>
<dbReference type="Pfam" id="PF02470">
    <property type="entry name" value="MlaD"/>
    <property type="match status" value="1"/>
</dbReference>
<dbReference type="InterPro" id="IPR003399">
    <property type="entry name" value="Mce/MlaD"/>
</dbReference>
<name>A0A5C5YB07_9PLAN</name>
<keyword evidence="4" id="KW-1185">Reference proteome</keyword>
<dbReference type="EMBL" id="SJPL01000001">
    <property type="protein sequence ID" value="TWT70472.1"/>
    <property type="molecule type" value="Genomic_DNA"/>
</dbReference>
<evidence type="ECO:0000313" key="4">
    <source>
        <dbReference type="Proteomes" id="UP000317238"/>
    </source>
</evidence>
<keyword evidence="1" id="KW-0472">Membrane</keyword>
<evidence type="ECO:0000259" key="2">
    <source>
        <dbReference type="Pfam" id="PF02470"/>
    </source>
</evidence>
<reference evidence="3 4" key="1">
    <citation type="submission" date="2019-02" db="EMBL/GenBank/DDBJ databases">
        <title>Deep-cultivation of Planctomycetes and their phenomic and genomic characterization uncovers novel biology.</title>
        <authorList>
            <person name="Wiegand S."/>
            <person name="Jogler M."/>
            <person name="Boedeker C."/>
            <person name="Pinto D."/>
            <person name="Vollmers J."/>
            <person name="Rivas-Marin E."/>
            <person name="Kohn T."/>
            <person name="Peeters S.H."/>
            <person name="Heuer A."/>
            <person name="Rast P."/>
            <person name="Oberbeckmann S."/>
            <person name="Bunk B."/>
            <person name="Jeske O."/>
            <person name="Meyerdierks A."/>
            <person name="Storesund J.E."/>
            <person name="Kallscheuer N."/>
            <person name="Luecker S."/>
            <person name="Lage O.M."/>
            <person name="Pohl T."/>
            <person name="Merkel B.J."/>
            <person name="Hornburger P."/>
            <person name="Mueller R.-W."/>
            <person name="Bruemmer F."/>
            <person name="Labrenz M."/>
            <person name="Spormann A.M."/>
            <person name="Op Den Camp H."/>
            <person name="Overmann J."/>
            <person name="Amann R."/>
            <person name="Jetten M.S.M."/>
            <person name="Mascher T."/>
            <person name="Medema M.H."/>
            <person name="Devos D.P."/>
            <person name="Kaster A.-K."/>
            <person name="Ovreas L."/>
            <person name="Rohde M."/>
            <person name="Galperin M.Y."/>
            <person name="Jogler C."/>
        </authorList>
    </citation>
    <scope>NUCLEOTIDE SEQUENCE [LARGE SCALE GENOMIC DNA]</scope>
    <source>
        <strain evidence="3 4">Pan14r</strain>
    </source>
</reference>